<dbReference type="PROSITE" id="PS50003">
    <property type="entry name" value="PH_DOMAIN"/>
    <property type="match status" value="2"/>
</dbReference>
<dbReference type="SUPFAM" id="SSF50729">
    <property type="entry name" value="PH domain-like"/>
    <property type="match status" value="2"/>
</dbReference>
<evidence type="ECO:0000256" key="1">
    <source>
        <dbReference type="ARBA" id="ARBA00022723"/>
    </source>
</evidence>
<feature type="region of interest" description="Disordered" evidence="3">
    <location>
        <begin position="181"/>
        <end position="226"/>
    </location>
</feature>
<dbReference type="InterPro" id="IPR045258">
    <property type="entry name" value="ACAP1/2/3-like"/>
</dbReference>
<accession>A0ABR2VQT3</accession>
<feature type="compositionally biased region" description="Low complexity" evidence="3">
    <location>
        <begin position="192"/>
        <end position="206"/>
    </location>
</feature>
<dbReference type="InterPro" id="IPR011993">
    <property type="entry name" value="PH-like_dom_sf"/>
</dbReference>
<evidence type="ECO:0000313" key="5">
    <source>
        <dbReference type="EMBL" id="KAK9694358.1"/>
    </source>
</evidence>
<keyword evidence="6" id="KW-1185">Reference proteome</keyword>
<reference evidence="5 6" key="1">
    <citation type="submission" date="2023-04" db="EMBL/GenBank/DDBJ databases">
        <title>Genome of Basidiobolus ranarum AG-B5.</title>
        <authorList>
            <person name="Stajich J.E."/>
            <person name="Carter-House D."/>
            <person name="Gryganskyi A."/>
        </authorList>
    </citation>
    <scope>NUCLEOTIDE SEQUENCE [LARGE SCALE GENOMIC DNA]</scope>
    <source>
        <strain evidence="5 6">AG-B5</strain>
    </source>
</reference>
<feature type="domain" description="PH" evidence="4">
    <location>
        <begin position="267"/>
        <end position="365"/>
    </location>
</feature>
<dbReference type="PANTHER" id="PTHR23180:SF160">
    <property type="entry name" value="ADP-RIBOSYLATION FACTOR GTPASE-ACTIVATING PROTEIN EFFECTOR PROTEIN 1"/>
    <property type="match status" value="1"/>
</dbReference>
<comment type="caution">
    <text evidence="5">The sequence shown here is derived from an EMBL/GenBank/DDBJ whole genome shotgun (WGS) entry which is preliminary data.</text>
</comment>
<dbReference type="InterPro" id="IPR001849">
    <property type="entry name" value="PH_domain"/>
</dbReference>
<dbReference type="SMART" id="SM00233">
    <property type="entry name" value="PH"/>
    <property type="match status" value="2"/>
</dbReference>
<sequence length="374" mass="43134">MLEISSKIGYPLSRGMEEHSKPRVTFAASFNQNPSTESGITATSYEQECQRADAPSPISGVPGQLTHEGIRAVEELDNQALFKSGYLLKRSTKRKIWRKRWLVLRGTSLACYKDNKEYELERIIDLSEAKQILEVTWKTRKNVFGIIVDKKKYYLQAESRTQLDEWLNTMDYVLSGLIEDDMPEEHTHTRRGSSGSKMSTHSKSNSDNSKGYFQTHDDPTRIPSHHLAHVPSYSHISEVPSSEDDEEAGEILDEDEEIELPEGTDNKILFSGYLHKQCDMYKAWRKRWFVLRSHTLSYYKNEKEYVLHKIIPIDSIQGAFEKTQTTFKSKRFCFQLITPQRNYLIAAENQESSLAWLQAINTAVTRAKSENQHV</sequence>
<dbReference type="EMBL" id="JASJQH010008210">
    <property type="protein sequence ID" value="KAK9694358.1"/>
    <property type="molecule type" value="Genomic_DNA"/>
</dbReference>
<feature type="domain" description="PH" evidence="4">
    <location>
        <begin position="80"/>
        <end position="175"/>
    </location>
</feature>
<keyword evidence="2" id="KW-0862">Zinc</keyword>
<organism evidence="5 6">
    <name type="scientific">Basidiobolus ranarum</name>
    <dbReference type="NCBI Taxonomy" id="34480"/>
    <lineage>
        <taxon>Eukaryota</taxon>
        <taxon>Fungi</taxon>
        <taxon>Fungi incertae sedis</taxon>
        <taxon>Zoopagomycota</taxon>
        <taxon>Entomophthoromycotina</taxon>
        <taxon>Basidiobolomycetes</taxon>
        <taxon>Basidiobolales</taxon>
        <taxon>Basidiobolaceae</taxon>
        <taxon>Basidiobolus</taxon>
    </lineage>
</organism>
<dbReference type="Proteomes" id="UP001479436">
    <property type="component" value="Unassembled WGS sequence"/>
</dbReference>
<evidence type="ECO:0000256" key="2">
    <source>
        <dbReference type="ARBA" id="ARBA00022833"/>
    </source>
</evidence>
<keyword evidence="1" id="KW-0479">Metal-binding</keyword>
<dbReference type="Pfam" id="PF00169">
    <property type="entry name" value="PH"/>
    <property type="match status" value="2"/>
</dbReference>
<dbReference type="PANTHER" id="PTHR23180">
    <property type="entry name" value="CENTAURIN/ARF"/>
    <property type="match status" value="1"/>
</dbReference>
<evidence type="ECO:0000313" key="6">
    <source>
        <dbReference type="Proteomes" id="UP001479436"/>
    </source>
</evidence>
<name>A0ABR2VQT3_9FUNG</name>
<evidence type="ECO:0000256" key="3">
    <source>
        <dbReference type="SAM" id="MobiDB-lite"/>
    </source>
</evidence>
<protein>
    <recommendedName>
        <fullName evidence="4">PH domain-containing protein</fullName>
    </recommendedName>
</protein>
<evidence type="ECO:0000259" key="4">
    <source>
        <dbReference type="PROSITE" id="PS50003"/>
    </source>
</evidence>
<proteinExistence type="predicted"/>
<gene>
    <name evidence="5" type="ORF">K7432_013455</name>
</gene>
<dbReference type="Gene3D" id="2.30.29.30">
    <property type="entry name" value="Pleckstrin-homology domain (PH domain)/Phosphotyrosine-binding domain (PTB)"/>
    <property type="match status" value="2"/>
</dbReference>